<protein>
    <submittedName>
        <fullName evidence="1">Uncharacterized protein</fullName>
    </submittedName>
</protein>
<dbReference type="RefSeq" id="WP_102715815.1">
    <property type="nucleotide sequence ID" value="NZ_PJKA01000013.1"/>
</dbReference>
<name>A0A2N8HBW6_9BACT</name>
<accession>A0A2N8HBW6</accession>
<evidence type="ECO:0000313" key="1">
    <source>
        <dbReference type="EMBL" id="PNC17349.1"/>
    </source>
</evidence>
<dbReference type="AlphaFoldDB" id="A0A2N8HBW6"/>
<dbReference type="Proteomes" id="UP000236000">
    <property type="component" value="Unassembled WGS sequence"/>
</dbReference>
<organism evidence="1 2">
    <name type="scientific">Akkermansia muciniphila</name>
    <dbReference type="NCBI Taxonomy" id="239935"/>
    <lineage>
        <taxon>Bacteria</taxon>
        <taxon>Pseudomonadati</taxon>
        <taxon>Verrucomicrobiota</taxon>
        <taxon>Verrucomicrobiia</taxon>
        <taxon>Verrucomicrobiales</taxon>
        <taxon>Akkermansiaceae</taxon>
        <taxon>Akkermansia</taxon>
    </lineage>
</organism>
<comment type="caution">
    <text evidence="1">The sequence shown here is derived from an EMBL/GenBank/DDBJ whole genome shotgun (WGS) entry which is preliminary data.</text>
</comment>
<reference evidence="1 2" key="1">
    <citation type="journal article" date="2017" name="BMC Genomics">
        <title>Genome sequencing of 39 Akkermansia muciniphila isolates reveals its population structure, genomic and functional diverisity, and global distribution in mammalian gut microbiotas.</title>
        <authorList>
            <person name="Guo X."/>
            <person name="Li S."/>
            <person name="Zhang J."/>
            <person name="Wu F."/>
            <person name="Li X."/>
            <person name="Wu D."/>
            <person name="Zhang M."/>
            <person name="Ou Z."/>
            <person name="Jie Z."/>
            <person name="Yan Q."/>
            <person name="Li P."/>
            <person name="Yi J."/>
            <person name="Peng Y."/>
        </authorList>
    </citation>
    <scope>NUCLEOTIDE SEQUENCE [LARGE SCALE GENOMIC DNA]</scope>
    <source>
        <strain evidence="1 2">GP24</strain>
    </source>
</reference>
<proteinExistence type="predicted"/>
<evidence type="ECO:0000313" key="2">
    <source>
        <dbReference type="Proteomes" id="UP000236000"/>
    </source>
</evidence>
<gene>
    <name evidence="1" type="ORF">CXU22_12110</name>
</gene>
<dbReference type="OrthoDB" id="9860398at2"/>
<dbReference type="EMBL" id="PJKA01000013">
    <property type="protein sequence ID" value="PNC17349.1"/>
    <property type="molecule type" value="Genomic_DNA"/>
</dbReference>
<sequence length="83" mass="9349">MCKLSEVPARFFDFAKAFPAWACVMLSLGICGAACWYIGDVMGHHNDRLCDLMTMQTQAQVETAKAIQLLAVRIENIERKLEK</sequence>